<evidence type="ECO:0000256" key="4">
    <source>
        <dbReference type="ARBA" id="ARBA00023004"/>
    </source>
</evidence>
<evidence type="ECO:0000256" key="6">
    <source>
        <dbReference type="ARBA" id="ARBA00023601"/>
    </source>
</evidence>
<feature type="domain" description="Radical SAM core" evidence="7">
    <location>
        <begin position="112"/>
        <end position="277"/>
    </location>
</feature>
<feature type="domain" description="4Fe4S-binding SPASM" evidence="8">
    <location>
        <begin position="6"/>
        <end position="60"/>
    </location>
</feature>
<dbReference type="Pfam" id="PF13186">
    <property type="entry name" value="SPASM"/>
    <property type="match status" value="1"/>
</dbReference>
<keyword evidence="2" id="KW-0949">S-adenosyl-L-methionine</keyword>
<keyword evidence="3" id="KW-0479">Metal-binding</keyword>
<evidence type="ECO:0000256" key="2">
    <source>
        <dbReference type="ARBA" id="ARBA00022691"/>
    </source>
</evidence>
<proteinExistence type="inferred from homology"/>
<keyword evidence="4" id="KW-0408">Iron</keyword>
<dbReference type="AlphaFoldDB" id="A0A381U8I2"/>
<evidence type="ECO:0000259" key="8">
    <source>
        <dbReference type="Pfam" id="PF13186"/>
    </source>
</evidence>
<dbReference type="InterPro" id="IPR058240">
    <property type="entry name" value="rSAM_sf"/>
</dbReference>
<dbReference type="InterPro" id="IPR013785">
    <property type="entry name" value="Aldolase_TIM"/>
</dbReference>
<name>A0A381U8I2_9ZZZZ</name>
<evidence type="ECO:0000256" key="5">
    <source>
        <dbReference type="ARBA" id="ARBA00023014"/>
    </source>
</evidence>
<accession>A0A381U8I2</accession>
<sequence>MHPFTGLATREDGAIKICCRSQPIGWIQNETLEEAWNNDTMREVRSQVLNDERPDVCKPCFDLEDQGVQSLRQRHISDVIPESRINLYPNALETLNDDYTMPFELPTMEIKINNLCNLKCRMCNPLDSTQWKDWNSIVHHYKAENNYLVDAVEKLGLTEAPYVGLFDDSPNWWESFEKLLPHFRRVEFAGGEPLMDPMHYKILDMLAPYGDNIEIKYATNGTVLGIKGGRTIHDYWPKFKSVAVNVSIDGLWDTYEYIRSGGNFNEVLENVKVIKQFPNVSRVVGAFTVQANNILQLPKVIEYFLNDLEIVFYSHRVQYPRVLSAQVLPKPLKESVIRQLVNMYTNVANYKLVKKHPILKKITQQQITDNINFLEAKDLSEYWQDCIAFNKTLDTERKQGPFDKINPEFADYV</sequence>
<dbReference type="GO" id="GO:0046872">
    <property type="term" value="F:metal ion binding"/>
    <property type="evidence" value="ECO:0007669"/>
    <property type="project" value="UniProtKB-KW"/>
</dbReference>
<comment type="similarity">
    <text evidence="6">Belongs to the radical SAM superfamily. Anaerobic sulfatase-maturating enzyme family.</text>
</comment>
<dbReference type="Gene3D" id="3.20.20.70">
    <property type="entry name" value="Aldolase class I"/>
    <property type="match status" value="2"/>
</dbReference>
<dbReference type="PANTHER" id="PTHR43273:SF3">
    <property type="entry name" value="ANAEROBIC SULFATASE-MATURATING ENZYME HOMOLOG ASLB-RELATED"/>
    <property type="match status" value="1"/>
</dbReference>
<dbReference type="Pfam" id="PF04055">
    <property type="entry name" value="Radical_SAM"/>
    <property type="match status" value="1"/>
</dbReference>
<organism evidence="9">
    <name type="scientific">marine metagenome</name>
    <dbReference type="NCBI Taxonomy" id="408172"/>
    <lineage>
        <taxon>unclassified sequences</taxon>
        <taxon>metagenomes</taxon>
        <taxon>ecological metagenomes</taxon>
    </lineage>
</organism>
<protein>
    <recommendedName>
        <fullName evidence="10">4Fe4S-binding SPASM domain-containing protein</fullName>
    </recommendedName>
</protein>
<evidence type="ECO:0000259" key="7">
    <source>
        <dbReference type="Pfam" id="PF04055"/>
    </source>
</evidence>
<evidence type="ECO:0000256" key="1">
    <source>
        <dbReference type="ARBA" id="ARBA00001966"/>
    </source>
</evidence>
<dbReference type="InterPro" id="IPR023867">
    <property type="entry name" value="Sulphatase_maturase_rSAM"/>
</dbReference>
<evidence type="ECO:0000313" key="9">
    <source>
        <dbReference type="EMBL" id="SVA24031.1"/>
    </source>
</evidence>
<dbReference type="GO" id="GO:0016491">
    <property type="term" value="F:oxidoreductase activity"/>
    <property type="evidence" value="ECO:0007669"/>
    <property type="project" value="InterPro"/>
</dbReference>
<dbReference type="EMBL" id="UINC01005863">
    <property type="protein sequence ID" value="SVA24031.1"/>
    <property type="molecule type" value="Genomic_DNA"/>
</dbReference>
<evidence type="ECO:0008006" key="10">
    <source>
        <dbReference type="Google" id="ProtNLM"/>
    </source>
</evidence>
<evidence type="ECO:0000256" key="3">
    <source>
        <dbReference type="ARBA" id="ARBA00022723"/>
    </source>
</evidence>
<dbReference type="NCBIfam" id="NF033640">
    <property type="entry name" value="N_Twi_rSAM"/>
    <property type="match status" value="1"/>
</dbReference>
<dbReference type="PANTHER" id="PTHR43273">
    <property type="entry name" value="ANAEROBIC SULFATASE-MATURATING ENZYME HOMOLOG ASLB-RELATED"/>
    <property type="match status" value="1"/>
</dbReference>
<dbReference type="SFLD" id="SFLDS00029">
    <property type="entry name" value="Radical_SAM"/>
    <property type="match status" value="1"/>
</dbReference>
<keyword evidence="5" id="KW-0411">Iron-sulfur</keyword>
<comment type="cofactor">
    <cofactor evidence="1">
        <name>[4Fe-4S] cluster</name>
        <dbReference type="ChEBI" id="CHEBI:49883"/>
    </cofactor>
</comment>
<dbReference type="SUPFAM" id="SSF102114">
    <property type="entry name" value="Radical SAM enzymes"/>
    <property type="match status" value="1"/>
</dbReference>
<reference evidence="9" key="1">
    <citation type="submission" date="2018-05" db="EMBL/GenBank/DDBJ databases">
        <authorList>
            <person name="Lanie J.A."/>
            <person name="Ng W.-L."/>
            <person name="Kazmierczak K.M."/>
            <person name="Andrzejewski T.M."/>
            <person name="Davidsen T.M."/>
            <person name="Wayne K.J."/>
            <person name="Tettelin H."/>
            <person name="Glass J.I."/>
            <person name="Rusch D."/>
            <person name="Podicherti R."/>
            <person name="Tsui H.-C.T."/>
            <person name="Winkler M.E."/>
        </authorList>
    </citation>
    <scope>NUCLEOTIDE SEQUENCE</scope>
</reference>
<dbReference type="GO" id="GO:0051536">
    <property type="term" value="F:iron-sulfur cluster binding"/>
    <property type="evidence" value="ECO:0007669"/>
    <property type="project" value="UniProtKB-KW"/>
</dbReference>
<dbReference type="InterPro" id="IPR023885">
    <property type="entry name" value="4Fe4S-binding_SPASM_dom"/>
</dbReference>
<gene>
    <name evidence="9" type="ORF">METZ01_LOCUS76885</name>
</gene>
<dbReference type="InterPro" id="IPR007197">
    <property type="entry name" value="rSAM"/>
</dbReference>